<comment type="caution">
    <text evidence="3">The sequence shown here is derived from an EMBL/GenBank/DDBJ whole genome shotgun (WGS) entry which is preliminary data.</text>
</comment>
<evidence type="ECO:0000313" key="3">
    <source>
        <dbReference type="EMBL" id="KAK7420402.1"/>
    </source>
</evidence>
<name>A0ABR1HGZ3_9HYPO</name>
<feature type="region of interest" description="Disordered" evidence="1">
    <location>
        <begin position="525"/>
        <end position="546"/>
    </location>
</feature>
<reference evidence="3 4" key="1">
    <citation type="journal article" date="2025" name="Microbiol. Resour. Announc.">
        <title>Draft genome sequences for Neonectria magnoliae and Neonectria punicea, canker pathogens of Liriodendron tulipifera and Acer saccharum in West Virginia.</title>
        <authorList>
            <person name="Petronek H.M."/>
            <person name="Kasson M.T."/>
            <person name="Metheny A.M."/>
            <person name="Stauder C.M."/>
            <person name="Lovett B."/>
            <person name="Lynch S.C."/>
            <person name="Garnas J.R."/>
            <person name="Kasson L.R."/>
            <person name="Stajich J.E."/>
        </authorList>
    </citation>
    <scope>NUCLEOTIDE SEQUENCE [LARGE SCALE GENOMIC DNA]</scope>
    <source>
        <strain evidence="3 4">NRRL 64653</strain>
    </source>
</reference>
<dbReference type="InterPro" id="IPR027417">
    <property type="entry name" value="P-loop_NTPase"/>
</dbReference>
<dbReference type="Pfam" id="PF25000">
    <property type="entry name" value="DUF7779"/>
    <property type="match status" value="1"/>
</dbReference>
<dbReference type="SUPFAM" id="SSF52540">
    <property type="entry name" value="P-loop containing nucleoside triphosphate hydrolases"/>
    <property type="match status" value="1"/>
</dbReference>
<dbReference type="EMBL" id="JAZAVJ010000030">
    <property type="protein sequence ID" value="KAK7420402.1"/>
    <property type="molecule type" value="Genomic_DNA"/>
</dbReference>
<keyword evidence="4" id="KW-1185">Reference proteome</keyword>
<protein>
    <recommendedName>
        <fullName evidence="2">DUF7779 domain-containing protein</fullName>
    </recommendedName>
</protein>
<gene>
    <name evidence="3" type="ORF">QQX98_002825</name>
</gene>
<organism evidence="3 4">
    <name type="scientific">Neonectria punicea</name>
    <dbReference type="NCBI Taxonomy" id="979145"/>
    <lineage>
        <taxon>Eukaryota</taxon>
        <taxon>Fungi</taxon>
        <taxon>Dikarya</taxon>
        <taxon>Ascomycota</taxon>
        <taxon>Pezizomycotina</taxon>
        <taxon>Sordariomycetes</taxon>
        <taxon>Hypocreomycetidae</taxon>
        <taxon>Hypocreales</taxon>
        <taxon>Nectriaceae</taxon>
        <taxon>Neonectria</taxon>
    </lineage>
</organism>
<dbReference type="PANTHER" id="PTHR35205">
    <property type="entry name" value="NB-ARC AND TPR DOMAIN PROTEIN"/>
    <property type="match status" value="1"/>
</dbReference>
<dbReference type="PANTHER" id="PTHR35205:SF1">
    <property type="entry name" value="ZU5 DOMAIN-CONTAINING PROTEIN"/>
    <property type="match status" value="1"/>
</dbReference>
<feature type="domain" description="DUF7779" evidence="2">
    <location>
        <begin position="419"/>
        <end position="507"/>
    </location>
</feature>
<dbReference type="InterPro" id="IPR056681">
    <property type="entry name" value="DUF7779"/>
</dbReference>
<evidence type="ECO:0000259" key="2">
    <source>
        <dbReference type="Pfam" id="PF25000"/>
    </source>
</evidence>
<proteinExistence type="predicted"/>
<dbReference type="Gene3D" id="3.40.50.300">
    <property type="entry name" value="P-loop containing nucleotide triphosphate hydrolases"/>
    <property type="match status" value="1"/>
</dbReference>
<dbReference type="Proteomes" id="UP001498476">
    <property type="component" value="Unassembled WGS sequence"/>
</dbReference>
<accession>A0ABR1HGZ3</accession>
<evidence type="ECO:0000256" key="1">
    <source>
        <dbReference type="SAM" id="MobiDB-lite"/>
    </source>
</evidence>
<evidence type="ECO:0000313" key="4">
    <source>
        <dbReference type="Proteomes" id="UP001498476"/>
    </source>
</evidence>
<sequence>MRVSKAAFAQAELEAAIVANVCQKFEEIGLDVPILSVYGDKKTKTGVSLFKLGKEVVCICMAILTNSTACVGPSIISDDAWETTVASEAGLVVGTSSQTPLGGTMGSSSADFEIIPVIKDFSKKKALPNLPAYYLHQQERNPDFFGRGDVLREMDKILLPQDKTTKMTPSGSPQGIRYFALCGLGGVGKSQIALEFVHSRKTKFDAVFWISADTKPKLDESYEQVAVSMGLLDATEARDLVISRSILLEWLTTPEAKPRTNNQHPLSESTPEFATWLMVLDNADDLEILDDFWPPAGDAGSGSILITSRDPLAKKFRRHVDSGWDLCPFRPEDAESFIQKLSGNQATVQCEQDSMKKLSEHLGGMPLVMAQLAAVIKRKDLTYTETFDMVVDDDPLVDPRKLKMTQAGSAPGESLAATWALSQLSAQVLRLLELLSILDPDSIHDSVLVPEGSLAVSEDYPPSKDAYYTARMELWKSSLVTRNKELGLLSLHRVTQDVVIARMSEERRQETFQFAMELLRKAWPQGPMLSPTSPQHGRRRETSTRT</sequence>